<protein>
    <submittedName>
        <fullName evidence="6">DoxX family protein</fullName>
    </submittedName>
</protein>
<sequence length="124" mass="12949">MNVALWIIAIVLAVAMGLAGLMKVSQSKEKLAAAGLRWVEDFSPNAVKTIGALEVLGAIGLFLPAVTNIAPILVPVAAVCVALVMVGAIVVHARRSEFTNIPVNVVLLILAVVVAWGRFGSYAF</sequence>
<evidence type="ECO:0000256" key="2">
    <source>
        <dbReference type="ARBA" id="ARBA00022692"/>
    </source>
</evidence>
<dbReference type="EMBL" id="JABBNB010000006">
    <property type="protein sequence ID" value="NMO01058.1"/>
    <property type="molecule type" value="Genomic_DNA"/>
</dbReference>
<dbReference type="Proteomes" id="UP000550729">
    <property type="component" value="Unassembled WGS sequence"/>
</dbReference>
<name>A0A848L044_9ACTN</name>
<dbReference type="AlphaFoldDB" id="A0A848L044"/>
<evidence type="ECO:0000256" key="4">
    <source>
        <dbReference type="ARBA" id="ARBA00023136"/>
    </source>
</evidence>
<evidence type="ECO:0000256" key="5">
    <source>
        <dbReference type="SAM" id="Phobius"/>
    </source>
</evidence>
<keyword evidence="4 5" id="KW-0472">Membrane</keyword>
<evidence type="ECO:0000256" key="3">
    <source>
        <dbReference type="ARBA" id="ARBA00022989"/>
    </source>
</evidence>
<gene>
    <name evidence="6" type="ORF">HH308_07495</name>
</gene>
<keyword evidence="3 5" id="KW-1133">Transmembrane helix</keyword>
<dbReference type="GO" id="GO:0016020">
    <property type="term" value="C:membrane"/>
    <property type="evidence" value="ECO:0007669"/>
    <property type="project" value="UniProtKB-SubCell"/>
</dbReference>
<comment type="subcellular location">
    <subcellularLocation>
        <location evidence="1">Membrane</location>
        <topology evidence="1">Multi-pass membrane protein</topology>
    </subcellularLocation>
</comment>
<feature type="transmembrane region" description="Helical" evidence="5">
    <location>
        <begin position="46"/>
        <end position="66"/>
    </location>
</feature>
<dbReference type="InterPro" id="IPR032808">
    <property type="entry name" value="DoxX"/>
</dbReference>
<evidence type="ECO:0000256" key="1">
    <source>
        <dbReference type="ARBA" id="ARBA00004141"/>
    </source>
</evidence>
<evidence type="ECO:0000313" key="6">
    <source>
        <dbReference type="EMBL" id="NMO01058.1"/>
    </source>
</evidence>
<organism evidence="6 7">
    <name type="scientific">Gordonia asplenii</name>
    <dbReference type="NCBI Taxonomy" id="2725283"/>
    <lineage>
        <taxon>Bacteria</taxon>
        <taxon>Bacillati</taxon>
        <taxon>Actinomycetota</taxon>
        <taxon>Actinomycetes</taxon>
        <taxon>Mycobacteriales</taxon>
        <taxon>Gordoniaceae</taxon>
        <taxon>Gordonia</taxon>
    </lineage>
</organism>
<keyword evidence="2 5" id="KW-0812">Transmembrane</keyword>
<reference evidence="6 7" key="1">
    <citation type="submission" date="2020-04" db="EMBL/GenBank/DDBJ databases">
        <title>Gordonia sp. nov. TBRC 11910.</title>
        <authorList>
            <person name="Suriyachadkun C."/>
        </authorList>
    </citation>
    <scope>NUCLEOTIDE SEQUENCE [LARGE SCALE GENOMIC DNA]</scope>
    <source>
        <strain evidence="6 7">TBRC 11910</strain>
    </source>
</reference>
<accession>A0A848L044</accession>
<feature type="transmembrane region" description="Helical" evidence="5">
    <location>
        <begin position="98"/>
        <end position="119"/>
    </location>
</feature>
<keyword evidence="7" id="KW-1185">Reference proteome</keyword>
<dbReference type="Pfam" id="PF13564">
    <property type="entry name" value="DoxX_2"/>
    <property type="match status" value="1"/>
</dbReference>
<dbReference type="RefSeq" id="WP_170193565.1">
    <property type="nucleotide sequence ID" value="NZ_JABBNB010000006.1"/>
</dbReference>
<feature type="transmembrane region" description="Helical" evidence="5">
    <location>
        <begin position="6"/>
        <end position="25"/>
    </location>
</feature>
<proteinExistence type="predicted"/>
<evidence type="ECO:0000313" key="7">
    <source>
        <dbReference type="Proteomes" id="UP000550729"/>
    </source>
</evidence>
<comment type="caution">
    <text evidence="6">The sequence shown here is derived from an EMBL/GenBank/DDBJ whole genome shotgun (WGS) entry which is preliminary data.</text>
</comment>
<feature type="transmembrane region" description="Helical" evidence="5">
    <location>
        <begin position="72"/>
        <end position="91"/>
    </location>
</feature>